<sequence>MEIGEKLNMKKLKTELECQDKVLVKDHLDNGDSTTNCLSTDTNHVLSDAVLNDFYHNKSRAADLFDAAMKPDISHINPDRLKLFNETGKLPDIDLDVDFEIDTNSISSILYEYQDESGHEYYISLFLVKQSQGDDSMLRFLLDYDYVLTSDWIRRELPATEDEQKDTLKNPNAKKYLPVVCSIVLHYGPGLWDESLSFNGGFLQLGYSVIEIEDLKELCENPDNKDLSILLSLMHGHKNEKEESQERIVRQGDKKTRNKEFQSQLLKSSEDVIRVAAAVAGEPDKAKEWIERKRKENR</sequence>
<dbReference type="EMBL" id="MPJW01000151">
    <property type="protein sequence ID" value="OLU38793.1"/>
    <property type="molecule type" value="Genomic_DNA"/>
</dbReference>
<dbReference type="Proteomes" id="UP000186341">
    <property type="component" value="Unassembled WGS sequence"/>
</dbReference>
<keyword evidence="3" id="KW-1185">Reference proteome</keyword>
<protein>
    <submittedName>
        <fullName evidence="2">Uncharacterized protein</fullName>
    </submittedName>
</protein>
<feature type="region of interest" description="Disordered" evidence="1">
    <location>
        <begin position="241"/>
        <end position="260"/>
    </location>
</feature>
<reference evidence="2 3" key="1">
    <citation type="submission" date="2016-11" db="EMBL/GenBank/DDBJ databases">
        <title>Description of two novel members of the family Erysipelotrichaceae: Ileibacterium lipovorans gen. nov., sp. nov. and Dubosiella newyorkensis, gen. nov., sp. nov.</title>
        <authorList>
            <person name="Cox L.M."/>
            <person name="Sohn J."/>
            <person name="Tyrrell K.L."/>
            <person name="Citron D.M."/>
            <person name="Lawson P.A."/>
            <person name="Patel N.B."/>
            <person name="Iizumi T."/>
            <person name="Perez-Perez G.I."/>
            <person name="Goldstein E.J."/>
            <person name="Blaser M.J."/>
        </authorList>
    </citation>
    <scope>NUCLEOTIDE SEQUENCE [LARGE SCALE GENOMIC DNA]</scope>
    <source>
        <strain evidence="2 3">NYU-BL-A3</strain>
    </source>
</reference>
<comment type="caution">
    <text evidence="2">The sequence shown here is derived from an EMBL/GenBank/DDBJ whole genome shotgun (WGS) entry which is preliminary data.</text>
</comment>
<gene>
    <name evidence="2" type="ORF">BO222_07780</name>
</gene>
<dbReference type="AlphaFoldDB" id="A0A1U7NF82"/>
<evidence type="ECO:0000256" key="1">
    <source>
        <dbReference type="SAM" id="MobiDB-lite"/>
    </source>
</evidence>
<dbReference type="RefSeq" id="WP_075819929.1">
    <property type="nucleotide sequence ID" value="NZ_CARDDN010000030.1"/>
</dbReference>
<name>A0A1U7NF82_9FIRM</name>
<evidence type="ECO:0000313" key="3">
    <source>
        <dbReference type="Proteomes" id="UP000186341"/>
    </source>
</evidence>
<accession>A0A1U7NF82</accession>
<proteinExistence type="predicted"/>
<evidence type="ECO:0000313" key="2">
    <source>
        <dbReference type="EMBL" id="OLU38793.1"/>
    </source>
</evidence>
<organism evidence="2 3">
    <name type="scientific">Ileibacterium valens</name>
    <dbReference type="NCBI Taxonomy" id="1862668"/>
    <lineage>
        <taxon>Bacteria</taxon>
        <taxon>Bacillati</taxon>
        <taxon>Bacillota</taxon>
        <taxon>Erysipelotrichia</taxon>
        <taxon>Erysipelotrichales</taxon>
        <taxon>Erysipelotrichaceae</taxon>
        <taxon>Ileibacterium</taxon>
    </lineage>
</organism>